<evidence type="ECO:0000313" key="3">
    <source>
        <dbReference type="EMBL" id="KLE09508.1"/>
    </source>
</evidence>
<dbReference type="Pfam" id="PF01973">
    <property type="entry name" value="MptE-like"/>
    <property type="match status" value="1"/>
</dbReference>
<gene>
    <name evidence="3" type="ORF">AF80_06775</name>
</gene>
<dbReference type="Pfam" id="PF20157">
    <property type="entry name" value="Maf_flag10_N"/>
    <property type="match status" value="1"/>
</dbReference>
<dbReference type="InterPro" id="IPR002826">
    <property type="entry name" value="MptE-like"/>
</dbReference>
<dbReference type="RefSeq" id="WP_046998368.1">
    <property type="nucleotide sequence ID" value="NZ_JAIW01000045.1"/>
</dbReference>
<accession>A0A0G9KZ98</accession>
<reference evidence="3 4" key="1">
    <citation type="submission" date="2014-01" db="EMBL/GenBank/DDBJ databases">
        <title>Development of a Comparative Genomic Fingerprinting Assay for High Resolution Genotyping of Arcobacter butzleri.</title>
        <authorList>
            <person name="Webb A.L."/>
            <person name="Inglis G.D."/>
            <person name="Kruczkiewicz P."/>
            <person name="Selinger L.B."/>
            <person name="Taboada E.N."/>
        </authorList>
    </citation>
    <scope>NUCLEOTIDE SEQUENCE [LARGE SCALE GENOMIC DNA]</scope>
    <source>
        <strain evidence="3 4">L355</strain>
    </source>
</reference>
<feature type="domain" description="6-hydroxymethylpterin diphosphokinase MptE-like" evidence="1">
    <location>
        <begin position="288"/>
        <end position="445"/>
    </location>
</feature>
<evidence type="ECO:0000313" key="4">
    <source>
        <dbReference type="Proteomes" id="UP000035154"/>
    </source>
</evidence>
<dbReference type="PANTHER" id="PTHR41786">
    <property type="entry name" value="MOTILITY ACCESSORY FACTOR MAF"/>
    <property type="match status" value="1"/>
</dbReference>
<dbReference type="InterPro" id="IPR045376">
    <property type="entry name" value="Maf_N"/>
</dbReference>
<evidence type="ECO:0008006" key="5">
    <source>
        <dbReference type="Google" id="ProtNLM"/>
    </source>
</evidence>
<dbReference type="PATRIC" id="fig|1447263.3.peg.1325"/>
<comment type="caution">
    <text evidence="3">The sequence shown here is derived from an EMBL/GenBank/DDBJ whole genome shotgun (WGS) entry which is preliminary data.</text>
</comment>
<sequence>MTEAQIQLQTALTTTFMKNLAFLSEYDNYLYQKVDELSRMIENGTYKEKYALDFIMENGEFDIYDIVNDKYLYNKNPKKINNDLIREVELNEKNSILNIPEYFFSNENVQINIENRFNFNHLTELAALTLTDMSKYSNLLKDNLENKKKRLKHLNKFVFLGTLLGRHIPKITEKINADLYLVLERNLEIFRLSLFTIDYTILAQKGLVFSIMDEYQIEKTKLELFLDTGFLYNYLIKFSSTSINIDKYIDNLLSTINSRKPTFYDYNRLLYTHTNRTTDYIKCGYNVLLFNKIKDKCKNFDNIPVLYIAAGPSLDENIEWIKENQNKFFIIAIGAIYKKLLANNIHINIITTFDEQEFLNETQFDDESVLKIDQDTIILASTISNQKIIKKLSSKNLFLYEVFFPFHKNNLAVSGFSIGELTLDILIKLNAKKVYLIGLDFALNQKTGASHSLNSESGTTKLDLIISQDRDIFHNRESLIKVKGNLLEEVFTTPLFFNSIQSAEIFLSHKIDNMEFFNLSKNGAFLSGATPLSIDDLNLKDFQNIPFSVNNDILFLLKDNSLNALSVESKLSIKNEIIFLERDIFNLLNEIKNVNFLTFNELLENIHQIYELSREYTYSNKIFENYFKIITPYLLYHFNDIKLKDETKKVNKIKEIFINQVERIVDDYKMCLKRII</sequence>
<evidence type="ECO:0000259" key="2">
    <source>
        <dbReference type="Pfam" id="PF20157"/>
    </source>
</evidence>
<organism evidence="3 4">
    <name type="scientific">Aliarcobacter butzleri L355</name>
    <dbReference type="NCBI Taxonomy" id="1447263"/>
    <lineage>
        <taxon>Bacteria</taxon>
        <taxon>Pseudomonadati</taxon>
        <taxon>Campylobacterota</taxon>
        <taxon>Epsilonproteobacteria</taxon>
        <taxon>Campylobacterales</taxon>
        <taxon>Arcobacteraceae</taxon>
        <taxon>Aliarcobacter</taxon>
    </lineage>
</organism>
<dbReference type="PANTHER" id="PTHR41786:SF1">
    <property type="entry name" value="6-HYDROXYMETHYLPTERIN DIPHOSPHOKINASE MPTE-LIKE DOMAIN-CONTAINING PROTEIN"/>
    <property type="match status" value="1"/>
</dbReference>
<feature type="domain" description="Glycosyltransferase Maf N-terminal" evidence="2">
    <location>
        <begin position="16"/>
        <end position="204"/>
    </location>
</feature>
<protein>
    <recommendedName>
        <fullName evidence="5">Motility accessory factor</fullName>
    </recommendedName>
</protein>
<dbReference type="AlphaFoldDB" id="A0A0G9KZ98"/>
<name>A0A0G9KZ98_9BACT</name>
<evidence type="ECO:0000259" key="1">
    <source>
        <dbReference type="Pfam" id="PF01973"/>
    </source>
</evidence>
<dbReference type="Proteomes" id="UP000035154">
    <property type="component" value="Unassembled WGS sequence"/>
</dbReference>
<proteinExistence type="predicted"/>
<dbReference type="EMBL" id="JAIW01000045">
    <property type="protein sequence ID" value="KLE09508.1"/>
    <property type="molecule type" value="Genomic_DNA"/>
</dbReference>